<dbReference type="RefSeq" id="WP_006978436.1">
    <property type="nucleotide sequence ID" value="NZ_ABVL01000002.1"/>
</dbReference>
<reference evidence="2 3" key="1">
    <citation type="journal article" date="2011" name="J. Bacteriol.">
        <title>Genome sequence of Chthoniobacter flavus Ellin428, an aerobic heterotrophic soil bacterium.</title>
        <authorList>
            <person name="Kant R."/>
            <person name="van Passel M.W."/>
            <person name="Palva A."/>
            <person name="Lucas S."/>
            <person name="Lapidus A."/>
            <person name="Glavina Del Rio T."/>
            <person name="Dalin E."/>
            <person name="Tice H."/>
            <person name="Bruce D."/>
            <person name="Goodwin L."/>
            <person name="Pitluck S."/>
            <person name="Larimer F.W."/>
            <person name="Land M.L."/>
            <person name="Hauser L."/>
            <person name="Sangwan P."/>
            <person name="de Vos W.M."/>
            <person name="Janssen P.H."/>
            <person name="Smidt H."/>
        </authorList>
    </citation>
    <scope>NUCLEOTIDE SEQUENCE [LARGE SCALE GENOMIC DNA]</scope>
    <source>
        <strain evidence="2 3">Ellin428</strain>
    </source>
</reference>
<feature type="signal peptide" evidence="1">
    <location>
        <begin position="1"/>
        <end position="20"/>
    </location>
</feature>
<keyword evidence="3" id="KW-1185">Reference proteome</keyword>
<dbReference type="Proteomes" id="UP000005824">
    <property type="component" value="Unassembled WGS sequence"/>
</dbReference>
<protein>
    <recommendedName>
        <fullName evidence="4">3-keto-disaccharide hydrolase domain-containing protein</fullName>
    </recommendedName>
</protein>
<evidence type="ECO:0000313" key="2">
    <source>
        <dbReference type="EMBL" id="EDY21864.1"/>
    </source>
</evidence>
<dbReference type="AlphaFoldDB" id="B4CWS2"/>
<evidence type="ECO:0000313" key="3">
    <source>
        <dbReference type="Proteomes" id="UP000005824"/>
    </source>
</evidence>
<accession>B4CWS2</accession>
<keyword evidence="1" id="KW-0732">Signal</keyword>
<dbReference type="EMBL" id="ABVL01000002">
    <property type="protein sequence ID" value="EDY21864.1"/>
    <property type="molecule type" value="Genomic_DNA"/>
</dbReference>
<organism evidence="2 3">
    <name type="scientific">Chthoniobacter flavus Ellin428</name>
    <dbReference type="NCBI Taxonomy" id="497964"/>
    <lineage>
        <taxon>Bacteria</taxon>
        <taxon>Pseudomonadati</taxon>
        <taxon>Verrucomicrobiota</taxon>
        <taxon>Spartobacteria</taxon>
        <taxon>Chthoniobacterales</taxon>
        <taxon>Chthoniobacteraceae</taxon>
        <taxon>Chthoniobacter</taxon>
    </lineage>
</organism>
<evidence type="ECO:0000256" key="1">
    <source>
        <dbReference type="SAM" id="SignalP"/>
    </source>
</evidence>
<comment type="caution">
    <text evidence="2">The sequence shown here is derived from an EMBL/GenBank/DDBJ whole genome shotgun (WGS) entry which is preliminary data.</text>
</comment>
<name>B4CWS2_9BACT</name>
<evidence type="ECO:0008006" key="4">
    <source>
        <dbReference type="Google" id="ProtNLM"/>
    </source>
</evidence>
<gene>
    <name evidence="2" type="ORF">CfE428DRAFT_1110</name>
</gene>
<sequence length="239" mass="25730" precursor="true">MLRSLPFLLSAVLCATTAFAADPAPLVDETFSSPTLPPKWQPGGRPNCFSIVDGALRGVAQPDDAHGPSIGVPIEGHNLAVQFRVKFAQPGYFLFLINGDSQFGGQAHLLRFALAKDMMQLAQDRGALASKQEQKVARDAAQKAGMKVPPPTQEQLADPKFYRTESLARQPAKPTDGEWHKVSIELRGNEVVAKVDDLPAMHGTGSVLDVKKSRLVFLVGNSGDVRIDDVKASEIPAKP</sequence>
<proteinExistence type="predicted"/>
<dbReference type="InParanoid" id="B4CWS2"/>
<feature type="chain" id="PRO_5002802808" description="3-keto-disaccharide hydrolase domain-containing protein" evidence="1">
    <location>
        <begin position="21"/>
        <end position="239"/>
    </location>
</feature>